<keyword evidence="5" id="KW-1185">Reference proteome</keyword>
<evidence type="ECO:0000313" key="5">
    <source>
        <dbReference type="Proteomes" id="UP000186098"/>
    </source>
</evidence>
<dbReference type="Proteomes" id="UP000186098">
    <property type="component" value="Unassembled WGS sequence"/>
</dbReference>
<feature type="transmembrane region" description="Helical" evidence="2">
    <location>
        <begin position="40"/>
        <end position="59"/>
    </location>
</feature>
<dbReference type="Pfam" id="PF03703">
    <property type="entry name" value="bPH_2"/>
    <property type="match status" value="1"/>
</dbReference>
<evidence type="ECO:0000259" key="3">
    <source>
        <dbReference type="Pfam" id="PF03703"/>
    </source>
</evidence>
<dbReference type="InterPro" id="IPR054839">
    <property type="entry name" value="puhB_PGC"/>
</dbReference>
<keyword evidence="2" id="KW-0812">Transmembrane</keyword>
<gene>
    <name evidence="4" type="ORF">SAMN05421795_102512</name>
</gene>
<name>A0A1N7L3I7_9RHOB</name>
<feature type="transmembrane region" description="Helical" evidence="2">
    <location>
        <begin position="71"/>
        <end position="98"/>
    </location>
</feature>
<organism evidence="4 5">
    <name type="scientific">Phaeovulum vinaykumarii</name>
    <dbReference type="NCBI Taxonomy" id="407234"/>
    <lineage>
        <taxon>Bacteria</taxon>
        <taxon>Pseudomonadati</taxon>
        <taxon>Pseudomonadota</taxon>
        <taxon>Alphaproteobacteria</taxon>
        <taxon>Rhodobacterales</taxon>
        <taxon>Paracoccaceae</taxon>
        <taxon>Phaeovulum</taxon>
    </lineage>
</organism>
<protein>
    <submittedName>
        <fullName evidence="4">PH domain-containing protein</fullName>
    </submittedName>
</protein>
<feature type="region of interest" description="Disordered" evidence="1">
    <location>
        <begin position="1"/>
        <end position="21"/>
    </location>
</feature>
<keyword evidence="2" id="KW-1133">Transmembrane helix</keyword>
<sequence>MSDHDDFAFEPVPGLPEQPPKGETLLWQGRPQLWALAREAYALGWFAVYFAFVVIWRMSVAWTAAEPGQQVGAVVATGVLYAGLGLIGAAVILGIAYAQARTTVYTITTARVVMRIGAALPVTLNLPFKQIENATLGLRKSGVGTIALELKGNTRLAYLVLWPHCRPWFMKHPQPALRCIPEAQKISQILAQAAESRLSRPEVTRRDDADASGTSVPAQ</sequence>
<evidence type="ECO:0000256" key="1">
    <source>
        <dbReference type="SAM" id="MobiDB-lite"/>
    </source>
</evidence>
<dbReference type="STRING" id="407234.SAMN05421795_102512"/>
<keyword evidence="2" id="KW-0472">Membrane</keyword>
<accession>A0A1N7L3I7</accession>
<proteinExistence type="predicted"/>
<dbReference type="RefSeq" id="WP_076364336.1">
    <property type="nucleotide sequence ID" value="NZ_FTOM01000002.1"/>
</dbReference>
<dbReference type="InterPro" id="IPR005182">
    <property type="entry name" value="YdbS-like_PH"/>
</dbReference>
<dbReference type="NCBIfam" id="NF040894">
    <property type="entry name" value="puhB_PGC"/>
    <property type="match status" value="1"/>
</dbReference>
<feature type="region of interest" description="Disordered" evidence="1">
    <location>
        <begin position="197"/>
        <end position="219"/>
    </location>
</feature>
<reference evidence="5" key="1">
    <citation type="submission" date="2017-01" db="EMBL/GenBank/DDBJ databases">
        <authorList>
            <person name="Varghese N."/>
            <person name="Submissions S."/>
        </authorList>
    </citation>
    <scope>NUCLEOTIDE SEQUENCE [LARGE SCALE GENOMIC DNA]</scope>
    <source>
        <strain evidence="5">DSM 18714</strain>
    </source>
</reference>
<feature type="domain" description="YdbS-like PH" evidence="3">
    <location>
        <begin position="101"/>
        <end position="188"/>
    </location>
</feature>
<evidence type="ECO:0000313" key="4">
    <source>
        <dbReference type="EMBL" id="SIS68408.1"/>
    </source>
</evidence>
<dbReference type="EMBL" id="FTOM01000002">
    <property type="protein sequence ID" value="SIS68408.1"/>
    <property type="molecule type" value="Genomic_DNA"/>
</dbReference>
<dbReference type="OrthoDB" id="7345733at2"/>
<dbReference type="AlphaFoldDB" id="A0A1N7L3I7"/>
<evidence type="ECO:0000256" key="2">
    <source>
        <dbReference type="SAM" id="Phobius"/>
    </source>
</evidence>
<feature type="compositionally biased region" description="Basic and acidic residues" evidence="1">
    <location>
        <begin position="197"/>
        <end position="209"/>
    </location>
</feature>